<organism evidence="10 11">
    <name type="scientific">Pararhodobacter zhoushanensis</name>
    <dbReference type="NCBI Taxonomy" id="2479545"/>
    <lineage>
        <taxon>Bacteria</taxon>
        <taxon>Pseudomonadati</taxon>
        <taxon>Pseudomonadota</taxon>
        <taxon>Alphaproteobacteria</taxon>
        <taxon>Rhodobacterales</taxon>
        <taxon>Paracoccaceae</taxon>
        <taxon>Pararhodobacter</taxon>
    </lineage>
</organism>
<dbReference type="PANTHER" id="PTHR43065:SF10">
    <property type="entry name" value="PEROXIDE STRESS-ACTIVATED HISTIDINE KINASE MAK3"/>
    <property type="match status" value="1"/>
</dbReference>
<dbReference type="RefSeq" id="WP_264506147.1">
    <property type="nucleotide sequence ID" value="NZ_JAPDFL010000001.1"/>
</dbReference>
<dbReference type="SUPFAM" id="SSF55874">
    <property type="entry name" value="ATPase domain of HSP90 chaperone/DNA topoisomerase II/histidine kinase"/>
    <property type="match status" value="1"/>
</dbReference>
<keyword evidence="6" id="KW-0418">Kinase</keyword>
<dbReference type="EMBL" id="JAPDFL010000001">
    <property type="protein sequence ID" value="MCW1933205.1"/>
    <property type="molecule type" value="Genomic_DNA"/>
</dbReference>
<dbReference type="Gene3D" id="1.10.287.130">
    <property type="match status" value="1"/>
</dbReference>
<dbReference type="InterPro" id="IPR036097">
    <property type="entry name" value="HisK_dim/P_sf"/>
</dbReference>
<dbReference type="Gene3D" id="3.30.565.10">
    <property type="entry name" value="Histidine kinase-like ATPase, C-terminal domain"/>
    <property type="match status" value="1"/>
</dbReference>
<dbReference type="InterPro" id="IPR036890">
    <property type="entry name" value="HATPase_C_sf"/>
</dbReference>
<evidence type="ECO:0000256" key="4">
    <source>
        <dbReference type="ARBA" id="ARBA00022679"/>
    </source>
</evidence>
<comment type="caution">
    <text evidence="10">The sequence shown here is derived from an EMBL/GenBank/DDBJ whole genome shotgun (WGS) entry which is preliminary data.</text>
</comment>
<reference evidence="10 11" key="1">
    <citation type="submission" date="2022-10" db="EMBL/GenBank/DDBJ databases">
        <title>Pararhodobacter sp. nov., isolated from marine algae.</title>
        <authorList>
            <person name="Choi B.J."/>
            <person name="Kim J.M."/>
            <person name="Lee J.K."/>
            <person name="Choi D.G."/>
            <person name="Jeon C.O."/>
        </authorList>
    </citation>
    <scope>NUCLEOTIDE SEQUENCE [LARGE SCALE GENOMIC DNA]</scope>
    <source>
        <strain evidence="10 11">ZQ420</strain>
    </source>
</reference>
<evidence type="ECO:0000259" key="9">
    <source>
        <dbReference type="PROSITE" id="PS50109"/>
    </source>
</evidence>
<dbReference type="InterPro" id="IPR003594">
    <property type="entry name" value="HATPase_dom"/>
</dbReference>
<evidence type="ECO:0000256" key="1">
    <source>
        <dbReference type="ARBA" id="ARBA00000085"/>
    </source>
</evidence>
<dbReference type="InterPro" id="IPR005467">
    <property type="entry name" value="His_kinase_dom"/>
</dbReference>
<evidence type="ECO:0000256" key="6">
    <source>
        <dbReference type="ARBA" id="ARBA00022777"/>
    </source>
</evidence>
<keyword evidence="8" id="KW-0902">Two-component regulatory system</keyword>
<dbReference type="InterPro" id="IPR004358">
    <property type="entry name" value="Sig_transdc_His_kin-like_C"/>
</dbReference>
<keyword evidence="11" id="KW-1185">Reference proteome</keyword>
<dbReference type="Pfam" id="PF02518">
    <property type="entry name" value="HATPase_c"/>
    <property type="match status" value="1"/>
</dbReference>
<evidence type="ECO:0000256" key="3">
    <source>
        <dbReference type="ARBA" id="ARBA00022553"/>
    </source>
</evidence>
<accession>A0ABT3H0F3</accession>
<dbReference type="PANTHER" id="PTHR43065">
    <property type="entry name" value="SENSOR HISTIDINE KINASE"/>
    <property type="match status" value="1"/>
</dbReference>
<dbReference type="SMART" id="SM00388">
    <property type="entry name" value="HisKA"/>
    <property type="match status" value="1"/>
</dbReference>
<dbReference type="CDD" id="cd00082">
    <property type="entry name" value="HisKA"/>
    <property type="match status" value="1"/>
</dbReference>
<sequence length="367" mass="39794">MTTDPAQVPVPGAIFSALPIPAFMIGVRDGDEIILDCNPAAEQFLSASAPILRGAVATDRLYIDAPMEEAMARARHNRAPIFINDCDVSTSDKPSVLCTIQIAPMNDPADTLLLLVTPRDIAGRLGRTRVVKAAAKSAIGMSEMLAHEIKNPLAGIAGAAQLLSMGLNAADRELTDLIVAETRRIVKLLDQVEQFGDQRPPDRKPINIHDVLERARRSATVSFGAHMQLSDDYDPSLPDVWADPDQLQQVFLNLIKNASEAQPQGGKIRIHTYFERGLQVAGHDERRVALPLHVEIIDDGPGLLPAIAENIFEPFVSGRENGTGLGLALVSKIIAAHEGWIEVKSRPGQTIFRVSLPMAPTTTKETR</sequence>
<proteinExistence type="predicted"/>
<evidence type="ECO:0000256" key="7">
    <source>
        <dbReference type="ARBA" id="ARBA00022840"/>
    </source>
</evidence>
<keyword evidence="7 10" id="KW-0067">ATP-binding</keyword>
<comment type="catalytic activity">
    <reaction evidence="1">
        <text>ATP + protein L-histidine = ADP + protein N-phospho-L-histidine.</text>
        <dbReference type="EC" id="2.7.13.3"/>
    </reaction>
</comment>
<dbReference type="SUPFAM" id="SSF47384">
    <property type="entry name" value="Homodimeric domain of signal transducing histidine kinase"/>
    <property type="match status" value="1"/>
</dbReference>
<evidence type="ECO:0000256" key="8">
    <source>
        <dbReference type="ARBA" id="ARBA00023012"/>
    </source>
</evidence>
<dbReference type="InterPro" id="IPR003661">
    <property type="entry name" value="HisK_dim/P_dom"/>
</dbReference>
<keyword evidence="3" id="KW-0597">Phosphoprotein</keyword>
<feature type="domain" description="Histidine kinase" evidence="9">
    <location>
        <begin position="144"/>
        <end position="360"/>
    </location>
</feature>
<dbReference type="PRINTS" id="PR00344">
    <property type="entry name" value="BCTRLSENSOR"/>
</dbReference>
<dbReference type="GO" id="GO:0005524">
    <property type="term" value="F:ATP binding"/>
    <property type="evidence" value="ECO:0007669"/>
    <property type="project" value="UniProtKB-KW"/>
</dbReference>
<dbReference type="Pfam" id="PF00512">
    <property type="entry name" value="HisKA"/>
    <property type="match status" value="1"/>
</dbReference>
<dbReference type="PROSITE" id="PS50109">
    <property type="entry name" value="HIS_KIN"/>
    <property type="match status" value="1"/>
</dbReference>
<evidence type="ECO:0000313" key="11">
    <source>
        <dbReference type="Proteomes" id="UP001208938"/>
    </source>
</evidence>
<keyword evidence="4" id="KW-0808">Transferase</keyword>
<dbReference type="Proteomes" id="UP001208938">
    <property type="component" value="Unassembled WGS sequence"/>
</dbReference>
<keyword evidence="5" id="KW-0547">Nucleotide-binding</keyword>
<dbReference type="SMART" id="SM00387">
    <property type="entry name" value="HATPase_c"/>
    <property type="match status" value="1"/>
</dbReference>
<protein>
    <recommendedName>
        <fullName evidence="2">histidine kinase</fullName>
        <ecNumber evidence="2">2.7.13.3</ecNumber>
    </recommendedName>
</protein>
<evidence type="ECO:0000256" key="5">
    <source>
        <dbReference type="ARBA" id="ARBA00022741"/>
    </source>
</evidence>
<dbReference type="EC" id="2.7.13.3" evidence="2"/>
<name>A0ABT3H0F3_9RHOB</name>
<evidence type="ECO:0000313" key="10">
    <source>
        <dbReference type="EMBL" id="MCW1933205.1"/>
    </source>
</evidence>
<gene>
    <name evidence="10" type="ORF">OKW52_13290</name>
</gene>
<evidence type="ECO:0000256" key="2">
    <source>
        <dbReference type="ARBA" id="ARBA00012438"/>
    </source>
</evidence>